<evidence type="ECO:0000313" key="1">
    <source>
        <dbReference type="EMBL" id="CAG8656967.1"/>
    </source>
</evidence>
<proteinExistence type="predicted"/>
<dbReference type="EMBL" id="CAJVPP010004894">
    <property type="protein sequence ID" value="CAG8656967.1"/>
    <property type="molecule type" value="Genomic_DNA"/>
</dbReference>
<accession>A0A9N9H4X5</accession>
<organism evidence="1 2">
    <name type="scientific">Funneliformis mosseae</name>
    <name type="common">Endomycorrhizal fungus</name>
    <name type="synonym">Glomus mosseae</name>
    <dbReference type="NCBI Taxonomy" id="27381"/>
    <lineage>
        <taxon>Eukaryota</taxon>
        <taxon>Fungi</taxon>
        <taxon>Fungi incertae sedis</taxon>
        <taxon>Mucoromycota</taxon>
        <taxon>Glomeromycotina</taxon>
        <taxon>Glomeromycetes</taxon>
        <taxon>Glomerales</taxon>
        <taxon>Glomeraceae</taxon>
        <taxon>Funneliformis</taxon>
    </lineage>
</organism>
<comment type="caution">
    <text evidence="1">The sequence shown here is derived from an EMBL/GenBank/DDBJ whole genome shotgun (WGS) entry which is preliminary data.</text>
</comment>
<keyword evidence="2" id="KW-1185">Reference proteome</keyword>
<gene>
    <name evidence="1" type="ORF">FMOSSE_LOCUS11753</name>
</gene>
<evidence type="ECO:0000313" key="2">
    <source>
        <dbReference type="Proteomes" id="UP000789375"/>
    </source>
</evidence>
<feature type="non-terminal residue" evidence="1">
    <location>
        <position position="1"/>
    </location>
</feature>
<name>A0A9N9H4X5_FUNMO</name>
<dbReference type="Proteomes" id="UP000789375">
    <property type="component" value="Unassembled WGS sequence"/>
</dbReference>
<protein>
    <submittedName>
        <fullName evidence="1">3974_t:CDS:1</fullName>
    </submittedName>
</protein>
<reference evidence="1" key="1">
    <citation type="submission" date="2021-06" db="EMBL/GenBank/DDBJ databases">
        <authorList>
            <person name="Kallberg Y."/>
            <person name="Tangrot J."/>
            <person name="Rosling A."/>
        </authorList>
    </citation>
    <scope>NUCLEOTIDE SEQUENCE</scope>
    <source>
        <strain evidence="1">87-6 pot B 2015</strain>
    </source>
</reference>
<dbReference type="AlphaFoldDB" id="A0A9N9H4X5"/>
<sequence length="119" mass="13574">VREKRGVVRGKILNGIAKLNKRVRSSAANVSYQPPSQELQEGVMVNNTEVDKLKKVKNQLQTELKVKSTSKITIELLDEVSASEARAERKTYLKDKYLLNIVWIITKCLASDRKPYMKN</sequence>